<evidence type="ECO:0000259" key="1">
    <source>
        <dbReference type="Pfam" id="PF20654"/>
    </source>
</evidence>
<dbReference type="GO" id="GO:0006887">
    <property type="term" value="P:exocytosis"/>
    <property type="evidence" value="ECO:0007669"/>
    <property type="project" value="TreeGrafter"/>
</dbReference>
<organism evidence="2">
    <name type="scientific">Schistosoma japonicum</name>
    <name type="common">Blood fluke</name>
    <dbReference type="NCBI Taxonomy" id="6182"/>
    <lineage>
        <taxon>Eukaryota</taxon>
        <taxon>Metazoa</taxon>
        <taxon>Spiralia</taxon>
        <taxon>Lophotrochozoa</taxon>
        <taxon>Platyhelminthes</taxon>
        <taxon>Trematoda</taxon>
        <taxon>Digenea</taxon>
        <taxon>Strigeidida</taxon>
        <taxon>Schistosomatoidea</taxon>
        <taxon>Schistosomatidae</taxon>
        <taxon>Schistosoma</taxon>
    </lineage>
</organism>
<dbReference type="AlphaFoldDB" id="Q5DG27"/>
<feature type="domain" description="Exocyst complex component Sec3 C-terminal" evidence="1">
    <location>
        <begin position="36"/>
        <end position="86"/>
    </location>
</feature>
<dbReference type="Pfam" id="PF20654">
    <property type="entry name" value="Sec3_C-term"/>
    <property type="match status" value="1"/>
</dbReference>
<sequence length="109" mass="12742">MSGLDEYRQDAKNRYNLALQEYTKACMGRPLEKSAVKHGLESLCKKVEKHLSEEENLFPVVWRSIQTEFITQCLRFSNLIQQCYPESGISLEFTVTDLQNYFTEIARSR</sequence>
<dbReference type="GO" id="GO:0000145">
    <property type="term" value="C:exocyst"/>
    <property type="evidence" value="ECO:0007669"/>
    <property type="project" value="TreeGrafter"/>
</dbReference>
<dbReference type="PANTHER" id="PTHR16092">
    <property type="entry name" value="SEC3/SYNTAXIN-RELATED"/>
    <property type="match status" value="1"/>
</dbReference>
<evidence type="ECO:0000313" key="2">
    <source>
        <dbReference type="EMBL" id="AAW25229.1"/>
    </source>
</evidence>
<dbReference type="GO" id="GO:0005886">
    <property type="term" value="C:plasma membrane"/>
    <property type="evidence" value="ECO:0007669"/>
    <property type="project" value="TreeGrafter"/>
</dbReference>
<protein>
    <submittedName>
        <fullName evidence="2">SJCHGC08527 protein</fullName>
    </submittedName>
</protein>
<proteinExistence type="evidence at transcript level"/>
<dbReference type="InterPro" id="IPR048628">
    <property type="entry name" value="Sec3_C"/>
</dbReference>
<reference evidence="2" key="1">
    <citation type="submission" date="2004-11" db="EMBL/GenBank/DDBJ databases">
        <title>The full-length cDNA sequences of Schistosoma japonicum genes.</title>
        <authorList>
            <person name="Han Z."/>
        </authorList>
    </citation>
    <scope>NUCLEOTIDE SEQUENCE</scope>
</reference>
<dbReference type="GO" id="GO:0005546">
    <property type="term" value="F:phosphatidylinositol-4,5-bisphosphate binding"/>
    <property type="evidence" value="ECO:0007669"/>
    <property type="project" value="TreeGrafter"/>
</dbReference>
<accession>Q5DG27</accession>
<reference evidence="2" key="2">
    <citation type="journal article" date="2006" name="PLoS Pathog.">
        <title>New perspectives on host-parasite interplay by comparative transcriptomic and proteomic analyses of Schistosoma japonicum.</title>
        <authorList>
            <person name="Liu F."/>
            <person name="Lu J."/>
            <person name="Hu W."/>
            <person name="Wang S.Y."/>
            <person name="Cui S.J."/>
            <person name="Chi M."/>
            <person name="Yan Q."/>
            <person name="Wang X.R."/>
            <person name="Song H.D."/>
            <person name="Xu X.N."/>
            <person name="Wang J.J."/>
            <person name="Zhang X.L."/>
            <person name="Zhang X."/>
            <person name="Wang Z.Q."/>
            <person name="Xue C.L."/>
            <person name="Brindley P.J."/>
            <person name="McManus D.P."/>
            <person name="Yang P.Y."/>
            <person name="Feng Z."/>
            <person name="Chen Z."/>
            <person name="Han Z.G."/>
        </authorList>
    </citation>
    <scope>NUCLEOTIDE SEQUENCE</scope>
</reference>
<dbReference type="PANTHER" id="PTHR16092:SF14">
    <property type="entry name" value="EXOCYST COMPLEX COMPONENT 1 ISOFORM X1"/>
    <property type="match status" value="1"/>
</dbReference>
<dbReference type="EMBL" id="AY813497">
    <property type="protein sequence ID" value="AAW25229.1"/>
    <property type="molecule type" value="mRNA"/>
</dbReference>
<dbReference type="GO" id="GO:0006893">
    <property type="term" value="P:Golgi to plasma membrane transport"/>
    <property type="evidence" value="ECO:0007669"/>
    <property type="project" value="TreeGrafter"/>
</dbReference>
<name>Q5DG27_SCHJA</name>